<dbReference type="Gene3D" id="3.40.50.2300">
    <property type="match status" value="1"/>
</dbReference>
<keyword evidence="3 8" id="KW-0762">Sugar transport</keyword>
<keyword evidence="9" id="KW-1185">Reference proteome</keyword>
<sequence>MFIFVGCAGGGTSSMFCQRMVHEINQHDQNLTAIFDDVTSVFKRQLAYGDQYDLIFAYGGIDAIRSYNVFDFGQLFDVVMVAPQVAYRIGDTEKLMAPYPTIVEKIPGKIFGTMNATVAYPGLLDELIVLDERRAYQSDIQTAEKARDKNIEIFVAGGSRDDDYFINLKQQLAQLNIRCLYEPFNLENLYDESKTDFEFRFIFGNASLLTGENFPQIARRINAFMIAGDPTKSPMKKESWLRDYQIDFHYFDKQTDFATVLDFLTLVEFKSESTSEISVDRFEKQELKPLKNFLGIIYWR</sequence>
<keyword evidence="2" id="KW-0597">Phosphoprotein</keyword>
<comment type="caution">
    <text evidence="8">The sequence shown here is derived from an EMBL/GenBank/DDBJ whole genome shotgun (WGS) entry which is preliminary data.</text>
</comment>
<gene>
    <name evidence="8" type="ORF">ACFQ4R_07245</name>
</gene>
<feature type="domain" description="PTS EIIB type-3" evidence="7">
    <location>
        <begin position="1"/>
        <end position="133"/>
    </location>
</feature>
<keyword evidence="4 8" id="KW-0808">Transferase</keyword>
<protein>
    <submittedName>
        <fullName evidence="8">PTS sugar transporter subunit IIB</fullName>
        <ecNumber evidence="8">2.7.1.-</ecNumber>
    </submittedName>
</protein>
<evidence type="ECO:0000256" key="2">
    <source>
        <dbReference type="ARBA" id="ARBA00022553"/>
    </source>
</evidence>
<dbReference type="InterPro" id="IPR051819">
    <property type="entry name" value="PTS_sugar-specific_EIIB"/>
</dbReference>
<name>A0ABW4BQA9_9LACO</name>
<evidence type="ECO:0000256" key="5">
    <source>
        <dbReference type="ARBA" id="ARBA00022683"/>
    </source>
</evidence>
<dbReference type="PANTHER" id="PTHR34581">
    <property type="entry name" value="PTS SYSTEM N,N'-DIACETYLCHITOBIOSE-SPECIFIC EIIB COMPONENT"/>
    <property type="match status" value="1"/>
</dbReference>
<feature type="modified residue" description="Phosphocysteine; by EIIA" evidence="6">
    <location>
        <position position="7"/>
    </location>
</feature>
<dbReference type="InterPro" id="IPR036095">
    <property type="entry name" value="PTS_EIIB-like_sf"/>
</dbReference>
<dbReference type="EMBL" id="JBHTOH010000066">
    <property type="protein sequence ID" value="MFD1411378.1"/>
    <property type="molecule type" value="Genomic_DNA"/>
</dbReference>
<evidence type="ECO:0000256" key="3">
    <source>
        <dbReference type="ARBA" id="ARBA00022597"/>
    </source>
</evidence>
<evidence type="ECO:0000259" key="7">
    <source>
        <dbReference type="PROSITE" id="PS51100"/>
    </source>
</evidence>
<evidence type="ECO:0000313" key="9">
    <source>
        <dbReference type="Proteomes" id="UP001597191"/>
    </source>
</evidence>
<dbReference type="PROSITE" id="PS51100">
    <property type="entry name" value="PTS_EIIB_TYPE_3"/>
    <property type="match status" value="1"/>
</dbReference>
<dbReference type="SUPFAM" id="SSF52794">
    <property type="entry name" value="PTS system IIB component-like"/>
    <property type="match status" value="1"/>
</dbReference>
<keyword evidence="1" id="KW-0813">Transport</keyword>
<dbReference type="GO" id="GO:0016740">
    <property type="term" value="F:transferase activity"/>
    <property type="evidence" value="ECO:0007669"/>
    <property type="project" value="UniProtKB-KW"/>
</dbReference>
<accession>A0ABW4BQA9</accession>
<dbReference type="Proteomes" id="UP001597191">
    <property type="component" value="Unassembled WGS sequence"/>
</dbReference>
<dbReference type="EC" id="2.7.1.-" evidence="8"/>
<dbReference type="PANTHER" id="PTHR34581:SF2">
    <property type="entry name" value="PTS SYSTEM N,N'-DIACETYLCHITOBIOSE-SPECIFIC EIIB COMPONENT"/>
    <property type="match status" value="1"/>
</dbReference>
<evidence type="ECO:0000256" key="6">
    <source>
        <dbReference type="PROSITE-ProRule" id="PRU00423"/>
    </source>
</evidence>
<reference evidence="9" key="1">
    <citation type="journal article" date="2019" name="Int. J. Syst. Evol. Microbiol.">
        <title>The Global Catalogue of Microorganisms (GCM) 10K type strain sequencing project: providing services to taxonomists for standard genome sequencing and annotation.</title>
        <authorList>
            <consortium name="The Broad Institute Genomics Platform"/>
            <consortium name="The Broad Institute Genome Sequencing Center for Infectious Disease"/>
            <person name="Wu L."/>
            <person name="Ma J."/>
        </authorList>
    </citation>
    <scope>NUCLEOTIDE SEQUENCE [LARGE SCALE GENOMIC DNA]</scope>
    <source>
        <strain evidence="9">CCM 8937</strain>
    </source>
</reference>
<dbReference type="RefSeq" id="WP_125651449.1">
    <property type="nucleotide sequence ID" value="NZ_JBHTOH010000066.1"/>
</dbReference>
<evidence type="ECO:0000256" key="4">
    <source>
        <dbReference type="ARBA" id="ARBA00022679"/>
    </source>
</evidence>
<evidence type="ECO:0000256" key="1">
    <source>
        <dbReference type="ARBA" id="ARBA00022448"/>
    </source>
</evidence>
<dbReference type="InterPro" id="IPR013012">
    <property type="entry name" value="PTS_EIIB_3"/>
</dbReference>
<organism evidence="8 9">
    <name type="scientific">Lapidilactobacillus gannanensis</name>
    <dbReference type="NCBI Taxonomy" id="2486002"/>
    <lineage>
        <taxon>Bacteria</taxon>
        <taxon>Bacillati</taxon>
        <taxon>Bacillota</taxon>
        <taxon>Bacilli</taxon>
        <taxon>Lactobacillales</taxon>
        <taxon>Lactobacillaceae</taxon>
        <taxon>Lapidilactobacillus</taxon>
    </lineage>
</organism>
<keyword evidence="5" id="KW-0598">Phosphotransferase system</keyword>
<evidence type="ECO:0000313" key="8">
    <source>
        <dbReference type="EMBL" id="MFD1411378.1"/>
    </source>
</evidence>
<proteinExistence type="predicted"/>